<feature type="transmembrane region" description="Helical" evidence="1">
    <location>
        <begin position="39"/>
        <end position="61"/>
    </location>
</feature>
<proteinExistence type="predicted"/>
<keyword evidence="1" id="KW-1133">Transmembrane helix</keyword>
<keyword evidence="1" id="KW-0472">Membrane</keyword>
<dbReference type="EMBL" id="GGEC01031326">
    <property type="protein sequence ID" value="MBX11810.1"/>
    <property type="molecule type" value="Transcribed_RNA"/>
</dbReference>
<name>A0A2P2L1G0_RHIMU</name>
<protein>
    <submittedName>
        <fullName evidence="2">Uncharacterized protein</fullName>
    </submittedName>
</protein>
<sequence length="63" mass="7603">MSGRLRFIRDYGQLLPYHLVRKRTLSNIRLTQHRHISCNFVKSTPFSVFLFFVISCSFFPFEF</sequence>
<evidence type="ECO:0000256" key="1">
    <source>
        <dbReference type="SAM" id="Phobius"/>
    </source>
</evidence>
<reference evidence="2" key="1">
    <citation type="submission" date="2018-02" db="EMBL/GenBank/DDBJ databases">
        <title>Rhizophora mucronata_Transcriptome.</title>
        <authorList>
            <person name="Meera S.P."/>
            <person name="Sreeshan A."/>
            <person name="Augustine A."/>
        </authorList>
    </citation>
    <scope>NUCLEOTIDE SEQUENCE</scope>
    <source>
        <tissue evidence="2">Leaf</tissue>
    </source>
</reference>
<keyword evidence="1" id="KW-0812">Transmembrane</keyword>
<accession>A0A2P2L1G0</accession>
<organism evidence="2">
    <name type="scientific">Rhizophora mucronata</name>
    <name type="common">Asiatic mangrove</name>
    <dbReference type="NCBI Taxonomy" id="61149"/>
    <lineage>
        <taxon>Eukaryota</taxon>
        <taxon>Viridiplantae</taxon>
        <taxon>Streptophyta</taxon>
        <taxon>Embryophyta</taxon>
        <taxon>Tracheophyta</taxon>
        <taxon>Spermatophyta</taxon>
        <taxon>Magnoliopsida</taxon>
        <taxon>eudicotyledons</taxon>
        <taxon>Gunneridae</taxon>
        <taxon>Pentapetalae</taxon>
        <taxon>rosids</taxon>
        <taxon>fabids</taxon>
        <taxon>Malpighiales</taxon>
        <taxon>Rhizophoraceae</taxon>
        <taxon>Rhizophora</taxon>
    </lineage>
</organism>
<dbReference type="AlphaFoldDB" id="A0A2P2L1G0"/>
<evidence type="ECO:0000313" key="2">
    <source>
        <dbReference type="EMBL" id="MBX11810.1"/>
    </source>
</evidence>